<evidence type="ECO:0000313" key="1">
    <source>
        <dbReference type="EMBL" id="OAN31218.1"/>
    </source>
</evidence>
<gene>
    <name evidence="1" type="ORF">A4V15_14215</name>
</gene>
<organism evidence="1 2">
    <name type="scientific">Pseudomonas oryzihabitans</name>
    <dbReference type="NCBI Taxonomy" id="47885"/>
    <lineage>
        <taxon>Bacteria</taxon>
        <taxon>Pseudomonadati</taxon>
        <taxon>Pseudomonadota</taxon>
        <taxon>Gammaproteobacteria</taxon>
        <taxon>Pseudomonadales</taxon>
        <taxon>Pseudomonadaceae</taxon>
        <taxon>Pseudomonas</taxon>
    </lineage>
</organism>
<accession>A0A178LKP9</accession>
<dbReference type="InterPro" id="IPR010877">
    <property type="entry name" value="Phage_Mu_Gp46"/>
</dbReference>
<dbReference type="EMBL" id="LWCR01000006">
    <property type="protein sequence ID" value="OAN31218.1"/>
    <property type="molecule type" value="Genomic_DNA"/>
</dbReference>
<dbReference type="Proteomes" id="UP000078356">
    <property type="component" value="Unassembled WGS sequence"/>
</dbReference>
<evidence type="ECO:0000313" key="2">
    <source>
        <dbReference type="Proteomes" id="UP000078356"/>
    </source>
</evidence>
<proteinExistence type="predicted"/>
<comment type="caution">
    <text evidence="1">The sequence shown here is derived from an EMBL/GenBank/DDBJ whole genome shotgun (WGS) entry which is preliminary data.</text>
</comment>
<name>A0A178LKP9_9PSED</name>
<dbReference type="OrthoDB" id="6689897at2"/>
<sequence>MDAGINPLSGDLTGQRITTLANAIYLRLTVPLGSWWADTSLGSRLHELRRSKDLIRIGTLAKQYAASALQPLLDDGRASAISITVEQPHDGRLLLLIEVTDSKGDVQVFQHPVQVI</sequence>
<dbReference type="AlphaFoldDB" id="A0A178LKP9"/>
<dbReference type="RefSeq" id="WP_064307334.1">
    <property type="nucleotide sequence ID" value="NZ_DAMACH010000007.1"/>
</dbReference>
<protein>
    <recommendedName>
        <fullName evidence="3">Phage GP46 family protein</fullName>
    </recommendedName>
</protein>
<reference evidence="1 2" key="1">
    <citation type="submission" date="2016-04" db="EMBL/GenBank/DDBJ databases">
        <title>Draft Genome Sequences of Staphylococcus capitis Strain H36, S. capitis Strain H65, S. cohnii Strain H62, S. hominis Strain H69, Mycobacterium iranicum Strain H39, Plantibacter sp. Strain H53, Pseudomonas oryzihabitans Strain H72, and Microbacterium sp. Strain H83, isolated from residential settings.</title>
        <authorList>
            <person name="Lymperopoulou D."/>
            <person name="Adams R.I."/>
            <person name="Lindow S."/>
            <person name="Coil D.A."/>
            <person name="Jospin G."/>
            <person name="Eisen J.A."/>
        </authorList>
    </citation>
    <scope>NUCLEOTIDE SEQUENCE [LARGE SCALE GENOMIC DNA]</scope>
    <source>
        <strain evidence="1 2">H72</strain>
    </source>
</reference>
<dbReference type="Pfam" id="PF07409">
    <property type="entry name" value="GP46"/>
    <property type="match status" value="1"/>
</dbReference>
<evidence type="ECO:0008006" key="3">
    <source>
        <dbReference type="Google" id="ProtNLM"/>
    </source>
</evidence>